<evidence type="ECO:0000313" key="4">
    <source>
        <dbReference type="Proteomes" id="UP000799424"/>
    </source>
</evidence>
<reference evidence="3" key="1">
    <citation type="journal article" date="2020" name="Stud. Mycol.">
        <title>101 Dothideomycetes genomes: a test case for predicting lifestyles and emergence of pathogens.</title>
        <authorList>
            <person name="Haridas S."/>
            <person name="Albert R."/>
            <person name="Binder M."/>
            <person name="Bloem J."/>
            <person name="Labutti K."/>
            <person name="Salamov A."/>
            <person name="Andreopoulos B."/>
            <person name="Baker S."/>
            <person name="Barry K."/>
            <person name="Bills G."/>
            <person name="Bluhm B."/>
            <person name="Cannon C."/>
            <person name="Castanera R."/>
            <person name="Culley D."/>
            <person name="Daum C."/>
            <person name="Ezra D."/>
            <person name="Gonzalez J."/>
            <person name="Henrissat B."/>
            <person name="Kuo A."/>
            <person name="Liang C."/>
            <person name="Lipzen A."/>
            <person name="Lutzoni F."/>
            <person name="Magnuson J."/>
            <person name="Mondo S."/>
            <person name="Nolan M."/>
            <person name="Ohm R."/>
            <person name="Pangilinan J."/>
            <person name="Park H.-J."/>
            <person name="Ramirez L."/>
            <person name="Alfaro M."/>
            <person name="Sun H."/>
            <person name="Tritt A."/>
            <person name="Yoshinaga Y."/>
            <person name="Zwiers L.-H."/>
            <person name="Turgeon B."/>
            <person name="Goodwin S."/>
            <person name="Spatafora J."/>
            <person name="Crous P."/>
            <person name="Grigoriev I."/>
        </authorList>
    </citation>
    <scope>NUCLEOTIDE SEQUENCE</scope>
    <source>
        <strain evidence="3">CBS 113818</strain>
    </source>
</reference>
<accession>A0A6A6ZWN6</accession>
<feature type="compositionally biased region" description="Basic and acidic residues" evidence="1">
    <location>
        <begin position="234"/>
        <end position="252"/>
    </location>
</feature>
<keyword evidence="4" id="KW-1185">Reference proteome</keyword>
<proteinExistence type="predicted"/>
<sequence>MIDCIAKTPTSLNLTAINICQSEATTPFCWPPNGTRICARANDIRFYWPPTYYHSDSRVAIEYDLTSSLTLFQPNTGNSTEYFTSYMFDRKALPIPDTRTEKSMKMYMRERRYGSDVLDKTNLAVHEGPTIILVKTADFTSSTRSLTRATATSRPYSGSSRSSDYDDKPHFSSGALAGVIIGSIIGFVAVMVCCCRGCCGKKRRAAKPELSAEEQMRIAAQGLELMEQRKAVGVREAEEGRGGGGVVHEEGPPPKYTP</sequence>
<feature type="compositionally biased region" description="Low complexity" evidence="1">
    <location>
        <begin position="148"/>
        <end position="162"/>
    </location>
</feature>
<evidence type="ECO:0000313" key="3">
    <source>
        <dbReference type="EMBL" id="KAF2824969.1"/>
    </source>
</evidence>
<evidence type="ECO:0000256" key="1">
    <source>
        <dbReference type="SAM" id="MobiDB-lite"/>
    </source>
</evidence>
<keyword evidence="2" id="KW-0472">Membrane</keyword>
<dbReference type="AlphaFoldDB" id="A0A6A6ZWN6"/>
<gene>
    <name evidence="3" type="ORF">CC86DRAFT_447004</name>
</gene>
<protein>
    <submittedName>
        <fullName evidence="3">Uncharacterized protein</fullName>
    </submittedName>
</protein>
<feature type="transmembrane region" description="Helical" evidence="2">
    <location>
        <begin position="171"/>
        <end position="194"/>
    </location>
</feature>
<dbReference type="Proteomes" id="UP000799424">
    <property type="component" value="Unassembled WGS sequence"/>
</dbReference>
<keyword evidence="2" id="KW-0812">Transmembrane</keyword>
<feature type="region of interest" description="Disordered" evidence="1">
    <location>
        <begin position="148"/>
        <end position="168"/>
    </location>
</feature>
<dbReference type="OrthoDB" id="3794713at2759"/>
<evidence type="ECO:0000256" key="2">
    <source>
        <dbReference type="SAM" id="Phobius"/>
    </source>
</evidence>
<name>A0A6A6ZWN6_9PLEO</name>
<dbReference type="EMBL" id="MU006229">
    <property type="protein sequence ID" value="KAF2824969.1"/>
    <property type="molecule type" value="Genomic_DNA"/>
</dbReference>
<keyword evidence="2" id="KW-1133">Transmembrane helix</keyword>
<feature type="region of interest" description="Disordered" evidence="1">
    <location>
        <begin position="234"/>
        <end position="258"/>
    </location>
</feature>
<organism evidence="3 4">
    <name type="scientific">Ophiobolus disseminans</name>
    <dbReference type="NCBI Taxonomy" id="1469910"/>
    <lineage>
        <taxon>Eukaryota</taxon>
        <taxon>Fungi</taxon>
        <taxon>Dikarya</taxon>
        <taxon>Ascomycota</taxon>
        <taxon>Pezizomycotina</taxon>
        <taxon>Dothideomycetes</taxon>
        <taxon>Pleosporomycetidae</taxon>
        <taxon>Pleosporales</taxon>
        <taxon>Pleosporineae</taxon>
        <taxon>Phaeosphaeriaceae</taxon>
        <taxon>Ophiobolus</taxon>
    </lineage>
</organism>